<proteinExistence type="predicted"/>
<feature type="region of interest" description="Disordered" evidence="1">
    <location>
        <begin position="99"/>
        <end position="121"/>
    </location>
</feature>
<dbReference type="AlphaFoldDB" id="U9T844"/>
<accession>U9T844</accession>
<protein>
    <submittedName>
        <fullName evidence="2">Uncharacterized protein</fullName>
    </submittedName>
</protein>
<evidence type="ECO:0000256" key="1">
    <source>
        <dbReference type="SAM" id="MobiDB-lite"/>
    </source>
</evidence>
<reference evidence="2" key="1">
    <citation type="submission" date="2013-07" db="EMBL/GenBank/DDBJ databases">
        <title>The genome of an arbuscular mycorrhizal fungus provides insights into the evolution of the oldest plant symbiosis.</title>
        <authorList>
            <consortium name="DOE Joint Genome Institute"/>
            <person name="Tisserant E."/>
            <person name="Malbreil M."/>
            <person name="Kuo A."/>
            <person name="Kohler A."/>
            <person name="Symeonidi A."/>
            <person name="Balestrini R."/>
            <person name="Charron P."/>
            <person name="Duensing N."/>
            <person name="Frei-dit-Frey N."/>
            <person name="Gianinazzi-Pearson V."/>
            <person name="Gilbert B."/>
            <person name="Handa Y."/>
            <person name="Hijri M."/>
            <person name="Kaul R."/>
            <person name="Kawaguchi M."/>
            <person name="Krajinski F."/>
            <person name="Lammers P."/>
            <person name="Lapierre D."/>
            <person name="Masclaux F.G."/>
            <person name="Murat C."/>
            <person name="Morin E."/>
            <person name="Ndikumana S."/>
            <person name="Pagni M."/>
            <person name="Petitpierre D."/>
            <person name="Requena N."/>
            <person name="Rosikiewicz P."/>
            <person name="Riley R."/>
            <person name="Saito K."/>
            <person name="San Clemente H."/>
            <person name="Shapiro H."/>
            <person name="van Tuinen D."/>
            <person name="Becard G."/>
            <person name="Bonfante P."/>
            <person name="Paszkowski U."/>
            <person name="Shachar-Hill Y."/>
            <person name="Young J.P."/>
            <person name="Sanders I.R."/>
            <person name="Henrissat B."/>
            <person name="Rensing S.A."/>
            <person name="Grigoriev I.V."/>
            <person name="Corradi N."/>
            <person name="Roux C."/>
            <person name="Martin F."/>
        </authorList>
    </citation>
    <scope>NUCLEOTIDE SEQUENCE</scope>
    <source>
        <strain evidence="2">DAOM 197198</strain>
    </source>
</reference>
<organism evidence="2">
    <name type="scientific">Rhizophagus irregularis (strain DAOM 181602 / DAOM 197198 / MUCL 43194)</name>
    <name type="common">Arbuscular mycorrhizal fungus</name>
    <name type="synonym">Glomus intraradices</name>
    <dbReference type="NCBI Taxonomy" id="747089"/>
    <lineage>
        <taxon>Eukaryota</taxon>
        <taxon>Fungi</taxon>
        <taxon>Fungi incertae sedis</taxon>
        <taxon>Mucoromycota</taxon>
        <taxon>Glomeromycotina</taxon>
        <taxon>Glomeromycetes</taxon>
        <taxon>Glomerales</taxon>
        <taxon>Glomeraceae</taxon>
        <taxon>Rhizophagus</taxon>
    </lineage>
</organism>
<sequence length="121" mass="13540">MTMATTIIFTDVYTNKQRKEETCGLFRELGDHTKGLRYATHKPKAQNTLNKKSGNTGHSSNSNQPKKKDKKSSIKTAKDDMQGLNQLCYWCGVDGGFADPPENLKRGGSNDVQSNNEKKRM</sequence>
<dbReference type="EMBL" id="KI294945">
    <property type="protein sequence ID" value="ESA03552.1"/>
    <property type="molecule type" value="Genomic_DNA"/>
</dbReference>
<evidence type="ECO:0000313" key="2">
    <source>
        <dbReference type="EMBL" id="ESA03552.1"/>
    </source>
</evidence>
<feature type="compositionally biased region" description="Polar residues" evidence="1">
    <location>
        <begin position="45"/>
        <end position="58"/>
    </location>
</feature>
<feature type="region of interest" description="Disordered" evidence="1">
    <location>
        <begin position="36"/>
        <end position="77"/>
    </location>
</feature>
<dbReference type="HOGENOM" id="CLU_2039310_0_0_1"/>
<name>U9T844_RHIID</name>
<gene>
    <name evidence="2" type="ORF">GLOINDRAFT_5449</name>
</gene>